<keyword evidence="2" id="KW-1185">Reference proteome</keyword>
<protein>
    <submittedName>
        <fullName evidence="1">Uncharacterized protein</fullName>
    </submittedName>
</protein>
<name>A0A841GYP7_9BACT</name>
<evidence type="ECO:0000313" key="1">
    <source>
        <dbReference type="EMBL" id="MBB6070915.1"/>
    </source>
</evidence>
<evidence type="ECO:0000313" key="2">
    <source>
        <dbReference type="Proteomes" id="UP000582837"/>
    </source>
</evidence>
<proteinExistence type="predicted"/>
<accession>A0A841GYP7</accession>
<reference evidence="1 2" key="1">
    <citation type="submission" date="2020-08" db="EMBL/GenBank/DDBJ databases">
        <title>Genomic Encyclopedia of Type Strains, Phase IV (KMG-IV): sequencing the most valuable type-strain genomes for metagenomic binning, comparative biology and taxonomic classification.</title>
        <authorList>
            <person name="Goeker M."/>
        </authorList>
    </citation>
    <scope>NUCLEOTIDE SEQUENCE [LARGE SCALE GENOMIC DNA]</scope>
    <source>
        <strain evidence="1 2">DSM 29007</strain>
    </source>
</reference>
<sequence length="132" mass="14616">MSDAEGEGRMAEIHARLLGLCARALDAALPYAEISAAFPPPFLDGVPFYDDVLTDLRYAVQHVPGRGFSREIDYGEWYASEMHHMLYLDIQLMRSGLSAAEMSRIRDPLIEDPRFTPEMADARVAKAVAAAS</sequence>
<dbReference type="EMBL" id="JACHIA010000006">
    <property type="protein sequence ID" value="MBB6070915.1"/>
    <property type="molecule type" value="Genomic_DNA"/>
</dbReference>
<dbReference type="Proteomes" id="UP000582837">
    <property type="component" value="Unassembled WGS sequence"/>
</dbReference>
<dbReference type="AlphaFoldDB" id="A0A841GYP7"/>
<gene>
    <name evidence="1" type="ORF">HNQ61_002537</name>
</gene>
<organism evidence="1 2">
    <name type="scientific">Longimicrobium terrae</name>
    <dbReference type="NCBI Taxonomy" id="1639882"/>
    <lineage>
        <taxon>Bacteria</taxon>
        <taxon>Pseudomonadati</taxon>
        <taxon>Gemmatimonadota</taxon>
        <taxon>Longimicrobiia</taxon>
        <taxon>Longimicrobiales</taxon>
        <taxon>Longimicrobiaceae</taxon>
        <taxon>Longimicrobium</taxon>
    </lineage>
</organism>
<comment type="caution">
    <text evidence="1">The sequence shown here is derived from an EMBL/GenBank/DDBJ whole genome shotgun (WGS) entry which is preliminary data.</text>
</comment>
<dbReference type="RefSeq" id="WP_170033326.1">
    <property type="nucleotide sequence ID" value="NZ_JABDTL010000001.1"/>
</dbReference>